<sequence length="85" mass="9975">MPKRTRRAARTTASRKKRTRTQPKPATLPQHPQARGSWRPSRRRSKRRNANRRDTLTRYLLRGAAYSTGSGIIGLLFWSLRLWMT</sequence>
<dbReference type="Proteomes" id="UP000597853">
    <property type="component" value="Unassembled WGS sequence"/>
</dbReference>
<keyword evidence="2" id="KW-0812">Transmembrane</keyword>
<accession>A0ABQ2TKW8</accession>
<feature type="transmembrane region" description="Helical" evidence="2">
    <location>
        <begin position="59"/>
        <end position="80"/>
    </location>
</feature>
<evidence type="ECO:0000256" key="2">
    <source>
        <dbReference type="SAM" id="Phobius"/>
    </source>
</evidence>
<reference evidence="4" key="1">
    <citation type="journal article" date="2019" name="Int. J. Syst. Evol. Microbiol.">
        <title>The Global Catalogue of Microorganisms (GCM) 10K type strain sequencing project: providing services to taxonomists for standard genome sequencing and annotation.</title>
        <authorList>
            <consortium name="The Broad Institute Genomics Platform"/>
            <consortium name="The Broad Institute Genome Sequencing Center for Infectious Disease"/>
            <person name="Wu L."/>
            <person name="Ma J."/>
        </authorList>
    </citation>
    <scope>NUCLEOTIDE SEQUENCE [LARGE SCALE GENOMIC DNA]</scope>
    <source>
        <strain evidence="4">JCM 4416</strain>
    </source>
</reference>
<dbReference type="EMBL" id="BMTX01000035">
    <property type="protein sequence ID" value="GGS75684.1"/>
    <property type="molecule type" value="Genomic_DNA"/>
</dbReference>
<evidence type="ECO:0000313" key="3">
    <source>
        <dbReference type="EMBL" id="GGS75684.1"/>
    </source>
</evidence>
<keyword evidence="2" id="KW-1133">Transmembrane helix</keyword>
<feature type="region of interest" description="Disordered" evidence="1">
    <location>
        <begin position="1"/>
        <end position="53"/>
    </location>
</feature>
<evidence type="ECO:0000313" key="4">
    <source>
        <dbReference type="Proteomes" id="UP000597853"/>
    </source>
</evidence>
<feature type="compositionally biased region" description="Basic residues" evidence="1">
    <location>
        <begin position="40"/>
        <end position="50"/>
    </location>
</feature>
<gene>
    <name evidence="3" type="ORF">GCM10010285_62730</name>
</gene>
<keyword evidence="2" id="KW-0472">Membrane</keyword>
<comment type="caution">
    <text evidence="3">The sequence shown here is derived from an EMBL/GenBank/DDBJ whole genome shotgun (WGS) entry which is preliminary data.</text>
</comment>
<name>A0ABQ2TKW8_STREZ</name>
<keyword evidence="4" id="KW-1185">Reference proteome</keyword>
<evidence type="ECO:0000256" key="1">
    <source>
        <dbReference type="SAM" id="MobiDB-lite"/>
    </source>
</evidence>
<organism evidence="3 4">
    <name type="scientific">Streptomyces pseudogriseolus</name>
    <name type="common">Streptomyces gancidicus</name>
    <name type="synonym">Streptomyces rubiginosus</name>
    <dbReference type="NCBI Taxonomy" id="36817"/>
    <lineage>
        <taxon>Bacteria</taxon>
        <taxon>Bacillati</taxon>
        <taxon>Actinomycetota</taxon>
        <taxon>Actinomycetes</taxon>
        <taxon>Kitasatosporales</taxon>
        <taxon>Streptomycetaceae</taxon>
        <taxon>Streptomyces</taxon>
        <taxon>Streptomyces pseudogriseolus group</taxon>
    </lineage>
</organism>
<proteinExistence type="predicted"/>
<feature type="compositionally biased region" description="Basic residues" evidence="1">
    <location>
        <begin position="1"/>
        <end position="21"/>
    </location>
</feature>
<protein>
    <submittedName>
        <fullName evidence="3">Uncharacterized protein</fullName>
    </submittedName>
</protein>